<sequence>MPTHTRTHRPQTSARAPERRRPKTLAAVLTALLVAAIGLALSLTALSRHAAAASAPAPATPADSMATVVTVNGQPIPVREFELFLAQDRAATFQHFQQKYDDNDGANFWTTPYGGQTPTQYLEHQAVADATSATVQLQLARTYGLAADIGYPAFLKSLAAENTQRREDVKSGKPIYGPEQYTETTYFLYEQSTLATELTTTLTSRNVIPVTDAALRAYYAAHASDYQTTSTSKSVVAGPQSAPGLESFDQVKSEVEQDYATYAYDAFVARQAAAATVRIDQRELSSIDVS</sequence>
<proteinExistence type="predicted"/>
<evidence type="ECO:0000313" key="2">
    <source>
        <dbReference type="EMBL" id="MBR7831738.1"/>
    </source>
</evidence>
<keyword evidence="3" id="KW-1185">Reference proteome</keyword>
<accession>A0A941EJY1</accession>
<name>A0A941EJY1_9ACTN</name>
<gene>
    <name evidence="2" type="ORF">KDL01_00615</name>
</gene>
<protein>
    <submittedName>
        <fullName evidence="2">Uncharacterized protein</fullName>
    </submittedName>
</protein>
<dbReference type="SUPFAM" id="SSF109998">
    <property type="entry name" value="Triger factor/SurA peptide-binding domain-like"/>
    <property type="match status" value="1"/>
</dbReference>
<organism evidence="2 3">
    <name type="scientific">Actinospica durhamensis</name>
    <dbReference type="NCBI Taxonomy" id="1508375"/>
    <lineage>
        <taxon>Bacteria</taxon>
        <taxon>Bacillati</taxon>
        <taxon>Actinomycetota</taxon>
        <taxon>Actinomycetes</taxon>
        <taxon>Catenulisporales</taxon>
        <taxon>Actinospicaceae</taxon>
        <taxon>Actinospica</taxon>
    </lineage>
</organism>
<dbReference type="AlphaFoldDB" id="A0A941EJY1"/>
<evidence type="ECO:0000256" key="1">
    <source>
        <dbReference type="SAM" id="MobiDB-lite"/>
    </source>
</evidence>
<evidence type="ECO:0000313" key="3">
    <source>
        <dbReference type="Proteomes" id="UP000675781"/>
    </source>
</evidence>
<dbReference type="InterPro" id="IPR027304">
    <property type="entry name" value="Trigger_fact/SurA_dom_sf"/>
</dbReference>
<dbReference type="RefSeq" id="WP_212526273.1">
    <property type="nucleotide sequence ID" value="NZ_JAGSOG010000002.1"/>
</dbReference>
<dbReference type="EMBL" id="JAGSOG010000002">
    <property type="protein sequence ID" value="MBR7831738.1"/>
    <property type="molecule type" value="Genomic_DNA"/>
</dbReference>
<comment type="caution">
    <text evidence="2">The sequence shown here is derived from an EMBL/GenBank/DDBJ whole genome shotgun (WGS) entry which is preliminary data.</text>
</comment>
<reference evidence="2" key="1">
    <citation type="submission" date="2021-04" db="EMBL/GenBank/DDBJ databases">
        <title>Genome based classification of Actinospica acidithermotolerans sp. nov., an actinobacterium isolated from an Indonesian hot spring.</title>
        <authorList>
            <person name="Kusuma A.B."/>
            <person name="Putra K.E."/>
            <person name="Nafisah S."/>
            <person name="Loh J."/>
            <person name="Nouioui I."/>
            <person name="Goodfellow M."/>
        </authorList>
    </citation>
    <scope>NUCLEOTIDE SEQUENCE</scope>
    <source>
        <strain evidence="2">CSCA 57</strain>
    </source>
</reference>
<feature type="region of interest" description="Disordered" evidence="1">
    <location>
        <begin position="1"/>
        <end position="21"/>
    </location>
</feature>
<dbReference type="Proteomes" id="UP000675781">
    <property type="component" value="Unassembled WGS sequence"/>
</dbReference>